<keyword evidence="1" id="KW-0175">Coiled coil</keyword>
<gene>
    <name evidence="3" type="ORF">SCAR479_05687</name>
</gene>
<reference evidence="3 4" key="1">
    <citation type="submission" date="2024-02" db="EMBL/GenBank/DDBJ databases">
        <title>First draft genome assembly of two strains of Seiridium cardinale.</title>
        <authorList>
            <person name="Emiliani G."/>
            <person name="Scali E."/>
        </authorList>
    </citation>
    <scope>NUCLEOTIDE SEQUENCE [LARGE SCALE GENOMIC DNA]</scope>
    <source>
        <strain evidence="3 4">BM-138-000479</strain>
    </source>
</reference>
<dbReference type="Proteomes" id="UP001465668">
    <property type="component" value="Unassembled WGS sequence"/>
</dbReference>
<feature type="coiled-coil region" evidence="1">
    <location>
        <begin position="1"/>
        <end position="49"/>
    </location>
</feature>
<name>A0ABR2XVD3_9PEZI</name>
<dbReference type="EMBL" id="JARVKM010000020">
    <property type="protein sequence ID" value="KAK9777639.1"/>
    <property type="molecule type" value="Genomic_DNA"/>
</dbReference>
<evidence type="ECO:0000313" key="4">
    <source>
        <dbReference type="Proteomes" id="UP001465668"/>
    </source>
</evidence>
<evidence type="ECO:0000313" key="3">
    <source>
        <dbReference type="EMBL" id="KAK9777639.1"/>
    </source>
</evidence>
<feature type="compositionally biased region" description="Basic and acidic residues" evidence="2">
    <location>
        <begin position="83"/>
        <end position="95"/>
    </location>
</feature>
<sequence>MELKQQQLDESKQEADRLLSEYQEREAFIERIKAENELLRIQFIELIDKNLALREENADLVKALDSRHGSTKSTEEGFGEVDENMKEINKESEAG</sequence>
<evidence type="ECO:0000256" key="1">
    <source>
        <dbReference type="SAM" id="Coils"/>
    </source>
</evidence>
<organism evidence="3 4">
    <name type="scientific">Seiridium cardinale</name>
    <dbReference type="NCBI Taxonomy" id="138064"/>
    <lineage>
        <taxon>Eukaryota</taxon>
        <taxon>Fungi</taxon>
        <taxon>Dikarya</taxon>
        <taxon>Ascomycota</taxon>
        <taxon>Pezizomycotina</taxon>
        <taxon>Sordariomycetes</taxon>
        <taxon>Xylariomycetidae</taxon>
        <taxon>Amphisphaeriales</taxon>
        <taxon>Sporocadaceae</taxon>
        <taxon>Seiridium</taxon>
    </lineage>
</organism>
<comment type="caution">
    <text evidence="3">The sequence shown here is derived from an EMBL/GenBank/DDBJ whole genome shotgun (WGS) entry which is preliminary data.</text>
</comment>
<evidence type="ECO:0000256" key="2">
    <source>
        <dbReference type="SAM" id="MobiDB-lite"/>
    </source>
</evidence>
<keyword evidence="4" id="KW-1185">Reference proteome</keyword>
<proteinExistence type="predicted"/>
<protein>
    <submittedName>
        <fullName evidence="3">Uncharacterized protein</fullName>
    </submittedName>
</protein>
<accession>A0ABR2XVD3</accession>
<feature type="region of interest" description="Disordered" evidence="2">
    <location>
        <begin position="65"/>
        <end position="95"/>
    </location>
</feature>